<dbReference type="GO" id="GO:0005184">
    <property type="term" value="F:neuropeptide hormone activity"/>
    <property type="evidence" value="ECO:0007669"/>
    <property type="project" value="TreeGrafter"/>
</dbReference>
<sequence length="135" mass="15426">MLWRYLFFAVLLIAVQLMAAEGSSRHGVDKKHAPLKDPSSNETEVLNHGKPKNLFARRAHQRLQRPVALQHAAKKPREPKQPSPPSDPPARRCPRPMESCTSHKPCCDPCAICRCRFFNSVCYCWRPGRHCQKKS</sequence>
<dbReference type="GO" id="GO:0070996">
    <property type="term" value="F:type 1 melanocortin receptor binding"/>
    <property type="evidence" value="ECO:0007669"/>
    <property type="project" value="TreeGrafter"/>
</dbReference>
<feature type="disulfide bond" evidence="6">
    <location>
        <begin position="115"/>
        <end position="122"/>
    </location>
</feature>
<organism evidence="10 11">
    <name type="scientific">Anguilla anguilla</name>
    <name type="common">European freshwater eel</name>
    <name type="synonym">Muraena anguilla</name>
    <dbReference type="NCBI Taxonomy" id="7936"/>
    <lineage>
        <taxon>Eukaryota</taxon>
        <taxon>Metazoa</taxon>
        <taxon>Chordata</taxon>
        <taxon>Craniata</taxon>
        <taxon>Vertebrata</taxon>
        <taxon>Euteleostomi</taxon>
        <taxon>Actinopterygii</taxon>
        <taxon>Neopterygii</taxon>
        <taxon>Teleostei</taxon>
        <taxon>Anguilliformes</taxon>
        <taxon>Anguillidae</taxon>
        <taxon>Anguilla</taxon>
    </lineage>
</organism>
<dbReference type="GO" id="GO:0005615">
    <property type="term" value="C:extracellular space"/>
    <property type="evidence" value="ECO:0007669"/>
    <property type="project" value="TreeGrafter"/>
</dbReference>
<dbReference type="InterPro" id="IPR027300">
    <property type="entry name" value="Agouti_dom"/>
</dbReference>
<dbReference type="SMART" id="SM00792">
    <property type="entry name" value="Agouti"/>
    <property type="match status" value="1"/>
</dbReference>
<feature type="domain" description="Agouti" evidence="9">
    <location>
        <begin position="93"/>
        <end position="131"/>
    </location>
</feature>
<reference evidence="10" key="1">
    <citation type="submission" date="2021-01" db="EMBL/GenBank/DDBJ databases">
        <title>A chromosome-scale assembly of European eel, Anguilla anguilla.</title>
        <authorList>
            <person name="Henkel C."/>
            <person name="Jong-Raadsen S.A."/>
            <person name="Dufour S."/>
            <person name="Weltzien F.-A."/>
            <person name="Palstra A.P."/>
            <person name="Pelster B."/>
            <person name="Spaink H.P."/>
            <person name="Van Den Thillart G.E."/>
            <person name="Jansen H."/>
            <person name="Zahm M."/>
            <person name="Klopp C."/>
            <person name="Cedric C."/>
            <person name="Louis A."/>
            <person name="Berthelot C."/>
            <person name="Parey E."/>
            <person name="Roest Crollius H."/>
            <person name="Montfort J."/>
            <person name="Robinson-Rechavi M."/>
            <person name="Bucao C."/>
            <person name="Bouchez O."/>
            <person name="Gislard M."/>
            <person name="Lluch J."/>
            <person name="Milhes M."/>
            <person name="Lampietro C."/>
            <person name="Lopez Roques C."/>
            <person name="Donnadieu C."/>
            <person name="Braasch I."/>
            <person name="Desvignes T."/>
            <person name="Postlethwait J."/>
            <person name="Bobe J."/>
            <person name="Guiguen Y."/>
            <person name="Dirks R."/>
        </authorList>
    </citation>
    <scope>NUCLEOTIDE SEQUENCE</scope>
    <source>
        <strain evidence="10">Tag_6206</strain>
        <tissue evidence="10">Liver</tissue>
    </source>
</reference>
<evidence type="ECO:0000256" key="1">
    <source>
        <dbReference type="ARBA" id="ARBA00004613"/>
    </source>
</evidence>
<comment type="caution">
    <text evidence="6">Lacks conserved residue(s) required for the propagation of feature annotation.</text>
</comment>
<dbReference type="GO" id="GO:0008343">
    <property type="term" value="P:adult feeding behavior"/>
    <property type="evidence" value="ECO:0007669"/>
    <property type="project" value="TreeGrafter"/>
</dbReference>
<evidence type="ECO:0000313" key="11">
    <source>
        <dbReference type="Proteomes" id="UP001044222"/>
    </source>
</evidence>
<evidence type="ECO:0000256" key="7">
    <source>
        <dbReference type="SAM" id="MobiDB-lite"/>
    </source>
</evidence>
<dbReference type="PROSITE" id="PS51150">
    <property type="entry name" value="AGOUTI_2"/>
    <property type="match status" value="1"/>
</dbReference>
<keyword evidence="4" id="KW-0960">Knottin</keyword>
<evidence type="ECO:0000256" key="4">
    <source>
        <dbReference type="ARBA" id="ARBA00022854"/>
    </source>
</evidence>
<comment type="subcellular location">
    <subcellularLocation>
        <location evidence="1">Secreted</location>
    </subcellularLocation>
</comment>
<dbReference type="EMBL" id="JAFIRN010000009">
    <property type="protein sequence ID" value="KAG5841861.1"/>
    <property type="molecule type" value="Genomic_DNA"/>
</dbReference>
<dbReference type="Gene3D" id="4.10.760.10">
    <property type="entry name" value="Agouti domain"/>
    <property type="match status" value="1"/>
</dbReference>
<protein>
    <recommendedName>
        <fullName evidence="9">Agouti domain-containing protein</fullName>
    </recommendedName>
</protein>
<dbReference type="GO" id="GO:0009755">
    <property type="term" value="P:hormone-mediated signaling pathway"/>
    <property type="evidence" value="ECO:0007669"/>
    <property type="project" value="InterPro"/>
</dbReference>
<accession>A0A9D3M3I3</accession>
<evidence type="ECO:0000259" key="9">
    <source>
        <dbReference type="PROSITE" id="PS51150"/>
    </source>
</evidence>
<keyword evidence="5 6" id="KW-1015">Disulfide bond</keyword>
<feature type="compositionally biased region" description="Basic and acidic residues" evidence="7">
    <location>
        <begin position="24"/>
        <end position="35"/>
    </location>
</feature>
<feature type="chain" id="PRO_5038876285" description="Agouti domain-containing protein" evidence="8">
    <location>
        <begin position="23"/>
        <end position="135"/>
    </location>
</feature>
<name>A0A9D3M3I3_ANGAN</name>
<dbReference type="GO" id="GO:2000253">
    <property type="term" value="P:positive regulation of feeding behavior"/>
    <property type="evidence" value="ECO:0007669"/>
    <property type="project" value="TreeGrafter"/>
</dbReference>
<dbReference type="InterPro" id="IPR007733">
    <property type="entry name" value="Agouti"/>
</dbReference>
<evidence type="ECO:0000256" key="2">
    <source>
        <dbReference type="ARBA" id="ARBA00022525"/>
    </source>
</evidence>
<evidence type="ECO:0000256" key="5">
    <source>
        <dbReference type="ARBA" id="ARBA00023157"/>
    </source>
</evidence>
<feature type="disulfide bond" evidence="6">
    <location>
        <begin position="110"/>
        <end position="131"/>
    </location>
</feature>
<evidence type="ECO:0000256" key="6">
    <source>
        <dbReference type="PROSITE-ProRule" id="PRU00494"/>
    </source>
</evidence>
<dbReference type="SUPFAM" id="SSF57055">
    <property type="entry name" value="Agouti-related protein"/>
    <property type="match status" value="1"/>
</dbReference>
<keyword evidence="11" id="KW-1185">Reference proteome</keyword>
<proteinExistence type="predicted"/>
<dbReference type="PANTHER" id="PTHR16551:SF5">
    <property type="entry name" value="AGOUTI-RELATED PEPTIDE 2"/>
    <property type="match status" value="1"/>
</dbReference>
<evidence type="ECO:0000313" key="10">
    <source>
        <dbReference type="EMBL" id="KAG5841861.1"/>
    </source>
</evidence>
<dbReference type="GO" id="GO:0007218">
    <property type="term" value="P:neuropeptide signaling pathway"/>
    <property type="evidence" value="ECO:0007669"/>
    <property type="project" value="TreeGrafter"/>
</dbReference>
<keyword evidence="2" id="KW-0964">Secreted</keyword>
<dbReference type="PANTHER" id="PTHR16551">
    <property type="entry name" value="AGOUTI RELATED"/>
    <property type="match status" value="1"/>
</dbReference>
<dbReference type="AlphaFoldDB" id="A0A9D3M3I3"/>
<gene>
    <name evidence="10" type="ORF">ANANG_G00171510</name>
</gene>
<feature type="signal peptide" evidence="8">
    <location>
        <begin position="1"/>
        <end position="22"/>
    </location>
</feature>
<feature type="compositionally biased region" description="Basic residues" evidence="7">
    <location>
        <begin position="49"/>
        <end position="63"/>
    </location>
</feature>
<feature type="region of interest" description="Disordered" evidence="7">
    <location>
        <begin position="24"/>
        <end position="103"/>
    </location>
</feature>
<evidence type="ECO:0000256" key="3">
    <source>
        <dbReference type="ARBA" id="ARBA00022729"/>
    </source>
</evidence>
<evidence type="ECO:0000256" key="8">
    <source>
        <dbReference type="SAM" id="SignalP"/>
    </source>
</evidence>
<comment type="caution">
    <text evidence="10">The sequence shown here is derived from an EMBL/GenBank/DDBJ whole genome shotgun (WGS) entry which is preliminary data.</text>
</comment>
<dbReference type="Proteomes" id="UP001044222">
    <property type="component" value="Chromosome 9"/>
</dbReference>
<dbReference type="InterPro" id="IPR036836">
    <property type="entry name" value="Agouti_dom_sf"/>
</dbReference>
<feature type="disulfide bond" evidence="6">
    <location>
        <begin position="106"/>
        <end position="124"/>
    </location>
</feature>
<keyword evidence="3 8" id="KW-0732">Signal</keyword>
<dbReference type="Pfam" id="PF05039">
    <property type="entry name" value="Agouti"/>
    <property type="match status" value="1"/>
</dbReference>